<gene>
    <name evidence="15" type="primary">RLF</name>
</gene>
<feature type="domain" description="C2H2-type" evidence="14">
    <location>
        <begin position="677"/>
        <end position="704"/>
    </location>
</feature>
<feature type="domain" description="C2H2-type" evidence="14">
    <location>
        <begin position="817"/>
        <end position="844"/>
    </location>
</feature>
<proteinExistence type="inferred from homology"/>
<dbReference type="PANTHER" id="PTHR24404">
    <property type="entry name" value="ZINC FINGER PROTEIN"/>
    <property type="match status" value="1"/>
</dbReference>
<feature type="domain" description="C2H2-type" evidence="14">
    <location>
        <begin position="648"/>
        <end position="676"/>
    </location>
</feature>
<keyword evidence="8" id="KW-0805">Transcription regulation</keyword>
<keyword evidence="10" id="KW-0804">Transcription</keyword>
<dbReference type="PANTHER" id="PTHR24404:SF114">
    <property type="entry name" value="KLUMPFUSS, ISOFORM B-RELATED"/>
    <property type="match status" value="1"/>
</dbReference>
<dbReference type="Pfam" id="PF00096">
    <property type="entry name" value="zf-C2H2"/>
    <property type="match status" value="10"/>
</dbReference>
<dbReference type="InterPro" id="IPR050589">
    <property type="entry name" value="Ikaros_C2H2-ZF"/>
</dbReference>
<dbReference type="OMA" id="PIYAICH"/>
<evidence type="ECO:0000256" key="10">
    <source>
        <dbReference type="ARBA" id="ARBA00023163"/>
    </source>
</evidence>
<evidence type="ECO:0000256" key="1">
    <source>
        <dbReference type="ARBA" id="ARBA00003767"/>
    </source>
</evidence>
<feature type="domain" description="C2H2-type" evidence="14">
    <location>
        <begin position="733"/>
        <end position="760"/>
    </location>
</feature>
<feature type="compositionally biased region" description="Acidic residues" evidence="13">
    <location>
        <begin position="298"/>
        <end position="320"/>
    </location>
</feature>
<dbReference type="FunFam" id="3.30.160.60:FF:002343">
    <property type="entry name" value="Zinc finger protein 33A"/>
    <property type="match status" value="1"/>
</dbReference>
<feature type="domain" description="C2H2-type" evidence="14">
    <location>
        <begin position="443"/>
        <end position="470"/>
    </location>
</feature>
<dbReference type="GO" id="GO:0008270">
    <property type="term" value="F:zinc ion binding"/>
    <property type="evidence" value="ECO:0007669"/>
    <property type="project" value="UniProtKB-KW"/>
</dbReference>
<evidence type="ECO:0000256" key="3">
    <source>
        <dbReference type="ARBA" id="ARBA00006991"/>
    </source>
</evidence>
<keyword evidence="6 12" id="KW-0863">Zinc-finger</keyword>
<dbReference type="GO" id="GO:0006357">
    <property type="term" value="P:regulation of transcription by RNA polymerase II"/>
    <property type="evidence" value="ECO:0007669"/>
    <property type="project" value="TreeGrafter"/>
</dbReference>
<dbReference type="FunFam" id="3.30.160.60:FF:000624">
    <property type="entry name" value="zinc finger protein 697"/>
    <property type="match status" value="2"/>
</dbReference>
<dbReference type="GO" id="GO:0005634">
    <property type="term" value="C:nucleus"/>
    <property type="evidence" value="ECO:0007669"/>
    <property type="project" value="UniProtKB-SubCell"/>
</dbReference>
<evidence type="ECO:0000256" key="6">
    <source>
        <dbReference type="ARBA" id="ARBA00022771"/>
    </source>
</evidence>
<dbReference type="Gene3D" id="3.30.160.60">
    <property type="entry name" value="Classic Zinc Finger"/>
    <property type="match status" value="13"/>
</dbReference>
<evidence type="ECO:0000256" key="12">
    <source>
        <dbReference type="PROSITE-ProRule" id="PRU00042"/>
    </source>
</evidence>
<dbReference type="InterPro" id="IPR029400">
    <property type="entry name" value="TINF2_N"/>
</dbReference>
<comment type="subcellular location">
    <subcellularLocation>
        <location evidence="2">Nucleus</location>
    </subcellularLocation>
</comment>
<feature type="region of interest" description="Disordered" evidence="13">
    <location>
        <begin position="296"/>
        <end position="363"/>
    </location>
</feature>
<reference evidence="15" key="2">
    <citation type="submission" date="2025-09" db="UniProtKB">
        <authorList>
            <consortium name="Ensembl"/>
        </authorList>
    </citation>
    <scope>IDENTIFICATION</scope>
</reference>
<dbReference type="PROSITE" id="PS50157">
    <property type="entry name" value="ZINC_FINGER_C2H2_2"/>
    <property type="match status" value="16"/>
</dbReference>
<evidence type="ECO:0000313" key="15">
    <source>
        <dbReference type="Ensembl" id="ENSOABP00000049865.2"/>
    </source>
</evidence>
<dbReference type="PROSITE" id="PS00028">
    <property type="entry name" value="ZINC_FINGER_C2H2_1"/>
    <property type="match status" value="15"/>
</dbReference>
<dbReference type="Proteomes" id="UP000472276">
    <property type="component" value="Unassembled WGS sequence"/>
</dbReference>
<feature type="domain" description="C2H2-type" evidence="14">
    <location>
        <begin position="902"/>
        <end position="929"/>
    </location>
</feature>
<feature type="domain" description="C2H2-type" evidence="14">
    <location>
        <begin position="845"/>
        <end position="872"/>
    </location>
</feature>
<keyword evidence="9" id="KW-0238">DNA-binding</keyword>
<keyword evidence="16" id="KW-1185">Reference proteome</keyword>
<dbReference type="Pfam" id="PF14973">
    <property type="entry name" value="TINF2_N"/>
    <property type="match status" value="1"/>
</dbReference>
<evidence type="ECO:0000259" key="14">
    <source>
        <dbReference type="PROSITE" id="PS50157"/>
    </source>
</evidence>
<feature type="domain" description="C2H2-type" evidence="14">
    <location>
        <begin position="873"/>
        <end position="900"/>
    </location>
</feature>
<evidence type="ECO:0000256" key="2">
    <source>
        <dbReference type="ARBA" id="ARBA00004123"/>
    </source>
</evidence>
<dbReference type="Ensembl" id="ENSOABT00000051138.2">
    <property type="protein sequence ID" value="ENSOABP00000049865.2"/>
    <property type="gene ID" value="ENSOABG00000022225.2"/>
</dbReference>
<dbReference type="SUPFAM" id="SSF57667">
    <property type="entry name" value="beta-beta-alpha zinc fingers"/>
    <property type="match status" value="9"/>
</dbReference>
<keyword evidence="11" id="KW-0539">Nucleus</keyword>
<dbReference type="GO" id="GO:0003700">
    <property type="term" value="F:DNA-binding transcription factor activity"/>
    <property type="evidence" value="ECO:0007669"/>
    <property type="project" value="TreeGrafter"/>
</dbReference>
<dbReference type="Pfam" id="PF13912">
    <property type="entry name" value="zf-C2H2_6"/>
    <property type="match status" value="1"/>
</dbReference>
<evidence type="ECO:0000256" key="13">
    <source>
        <dbReference type="SAM" id="MobiDB-lite"/>
    </source>
</evidence>
<feature type="compositionally biased region" description="Basic and acidic residues" evidence="13">
    <location>
        <begin position="418"/>
        <end position="429"/>
    </location>
</feature>
<evidence type="ECO:0000256" key="11">
    <source>
        <dbReference type="ARBA" id="ARBA00023242"/>
    </source>
</evidence>
<comment type="similarity">
    <text evidence="3">Belongs to the krueppel C2H2-type zinc-finger protein family.</text>
</comment>
<feature type="domain" description="C2H2-type" evidence="14">
    <location>
        <begin position="471"/>
        <end position="491"/>
    </location>
</feature>
<dbReference type="FunFam" id="3.30.160.60:FF:000060">
    <property type="entry name" value="zinc finger protein 436"/>
    <property type="match status" value="1"/>
</dbReference>
<dbReference type="FunFam" id="3.30.160.60:FF:000097">
    <property type="entry name" value="Zinc finger protein"/>
    <property type="match status" value="1"/>
</dbReference>
<name>A0A668VD87_OREAU</name>
<protein>
    <recommendedName>
        <fullName evidence="14">C2H2-type domain-containing protein</fullName>
    </recommendedName>
</protein>
<dbReference type="GO" id="GO:0000978">
    <property type="term" value="F:RNA polymerase II cis-regulatory region sequence-specific DNA binding"/>
    <property type="evidence" value="ECO:0007669"/>
    <property type="project" value="TreeGrafter"/>
</dbReference>
<feature type="region of interest" description="Disordered" evidence="13">
    <location>
        <begin position="418"/>
        <end position="442"/>
    </location>
</feature>
<reference evidence="15" key="1">
    <citation type="submission" date="2025-08" db="UniProtKB">
        <authorList>
            <consortium name="Ensembl"/>
        </authorList>
    </citation>
    <scope>IDENTIFICATION</scope>
</reference>
<evidence type="ECO:0000256" key="8">
    <source>
        <dbReference type="ARBA" id="ARBA00023015"/>
    </source>
</evidence>
<comment type="function">
    <text evidence="1">May be involved in transcriptional regulation.</text>
</comment>
<sequence>KSSLHRISIWDHFNHNPPLLLPSLRLFIPPLRLVSAAMWHVVQRGSVHDYGMVEEFISTVIEIVPDLLNADQKAQLLLGLRARVVLELCRAEQITDRETIEMHLNRIKALVSTWAAQPSFADVEFPESNFVDQVELLLKDPEEKDKFFQHVFPTDFGPEYDGAIQVLMLDFLSRLEKLLPVPDIQQTASMLSAVPSALEECAHSVPDLQHLKTVLQYHTTLGHFDWSDETQAIPSSFGNCILSSLSLPQLEKVVIDPDQIQLQPTSEQLESCMTVQVEGETVTLLDYIQIEQPPSLVDDQEENVINEEETEEDATQEESGDALKPAAFQPLKQSKRLELKRRALKEDPDSATAKRQRKKYPNNKTCPVCNKTFLRAAAMRRHQEIHDANRDLKYKCTSCDKRFRDHYDMNRHTMRVHERGEMYNSGKEEDSGDPSTSEMSEDRNCSLCGKYFARRVDMERHMKSHSEDRPYKCSFCEKKFKNPYVLKRHQKEICKICPICSRILPCTADIAKHLRSHSEDNLDTPIYAICHKKTSRFLWKKEHRAGPSQSDASSADLQQGAPLKIPVWCSNCGKHFEYLSALKDHQENVCKLEMRDIMKCDDCGKEFKSMTMLKVHQRIHDPLYCKECGKILANEAAFERHKLMHRPMQCTMCDKTFTLLRRLREHYEKQHNFSGPYPCPQCDKTFIQLSYLAIHQRIHKGEFPYVCNMCPEKFRSSNCLTVHQRKHTGEKPFLCWQCGKCYRSASELTVHMGTHSEERPWACTQCDMAYRTKLQLTNHVEQVHIGVRYPCNSCGKQFMKETSLKRHELIHTGERPHQCTVCGKTFLTANELRLHNRYHTGERPYKCEVCGKAFIQSGYLKSHMRIHTGEKPFKCDICDKGFRLSYHMKKHRRTHAGKPKSYVCEECGLAFLQKKSLCEHSLTHEFKVESSFTEEVRIEFQ</sequence>
<evidence type="ECO:0000256" key="9">
    <source>
        <dbReference type="ARBA" id="ARBA00023125"/>
    </source>
</evidence>
<feature type="domain" description="C2H2-type" evidence="14">
    <location>
        <begin position="623"/>
        <end position="645"/>
    </location>
</feature>
<keyword evidence="4" id="KW-0479">Metal-binding</keyword>
<organism evidence="15 16">
    <name type="scientific">Oreochromis aureus</name>
    <name type="common">Israeli tilapia</name>
    <name type="synonym">Chromis aureus</name>
    <dbReference type="NCBI Taxonomy" id="47969"/>
    <lineage>
        <taxon>Eukaryota</taxon>
        <taxon>Metazoa</taxon>
        <taxon>Chordata</taxon>
        <taxon>Craniata</taxon>
        <taxon>Vertebrata</taxon>
        <taxon>Euteleostomi</taxon>
        <taxon>Actinopterygii</taxon>
        <taxon>Neopterygii</taxon>
        <taxon>Teleostei</taxon>
        <taxon>Neoteleostei</taxon>
        <taxon>Acanthomorphata</taxon>
        <taxon>Ovalentaria</taxon>
        <taxon>Cichlomorphae</taxon>
        <taxon>Cichliformes</taxon>
        <taxon>Cichlidae</taxon>
        <taxon>African cichlids</taxon>
        <taxon>Pseudocrenilabrinae</taxon>
        <taxon>Oreochromini</taxon>
        <taxon>Oreochromis</taxon>
    </lineage>
</organism>
<keyword evidence="7" id="KW-0862">Zinc</keyword>
<dbReference type="SMART" id="SM00355">
    <property type="entry name" value="ZnF_C2H2"/>
    <property type="match status" value="17"/>
</dbReference>
<feature type="domain" description="C2H2-type" evidence="14">
    <location>
        <begin position="705"/>
        <end position="732"/>
    </location>
</feature>
<dbReference type="FunFam" id="3.30.160.60:FF:000446">
    <property type="entry name" value="Zinc finger protein"/>
    <property type="match status" value="1"/>
</dbReference>
<dbReference type="AlphaFoldDB" id="A0A668VD87"/>
<dbReference type="InterPro" id="IPR013087">
    <property type="entry name" value="Znf_C2H2_type"/>
</dbReference>
<feature type="compositionally biased region" description="Basic and acidic residues" evidence="13">
    <location>
        <begin position="335"/>
        <end position="348"/>
    </location>
</feature>
<keyword evidence="5" id="KW-0677">Repeat</keyword>
<evidence type="ECO:0000256" key="4">
    <source>
        <dbReference type="ARBA" id="ARBA00022723"/>
    </source>
</evidence>
<accession>A0A668VD87</accession>
<dbReference type="InterPro" id="IPR036236">
    <property type="entry name" value="Znf_C2H2_sf"/>
</dbReference>
<feature type="domain" description="C2H2-type" evidence="14">
    <location>
        <begin position="364"/>
        <end position="391"/>
    </location>
</feature>
<evidence type="ECO:0000256" key="5">
    <source>
        <dbReference type="ARBA" id="ARBA00022737"/>
    </source>
</evidence>
<feature type="domain" description="C2H2-type" evidence="14">
    <location>
        <begin position="761"/>
        <end position="789"/>
    </location>
</feature>
<evidence type="ECO:0000313" key="16">
    <source>
        <dbReference type="Proteomes" id="UP000472276"/>
    </source>
</evidence>
<feature type="domain" description="C2H2-type" evidence="14">
    <location>
        <begin position="789"/>
        <end position="816"/>
    </location>
</feature>
<feature type="domain" description="C2H2-type" evidence="14">
    <location>
        <begin position="394"/>
        <end position="422"/>
    </location>
</feature>
<dbReference type="CDD" id="cd11657">
    <property type="entry name" value="TIN2_N"/>
    <property type="match status" value="1"/>
</dbReference>
<feature type="domain" description="C2H2-type" evidence="14">
    <location>
        <begin position="598"/>
        <end position="620"/>
    </location>
</feature>
<evidence type="ECO:0000256" key="7">
    <source>
        <dbReference type="ARBA" id="ARBA00022833"/>
    </source>
</evidence>